<dbReference type="Gene3D" id="3.90.79.10">
    <property type="entry name" value="Nucleoside Triphosphate Pyrophosphohydrolase"/>
    <property type="match status" value="1"/>
</dbReference>
<reference evidence="9" key="1">
    <citation type="submission" date="2007-10" db="EMBL/GenBank/DDBJ databases">
        <title>Complete genome of Alkaliphilus oremlandii OhILAs.</title>
        <authorList>
            <person name="Copeland A."/>
            <person name="Lucas S."/>
            <person name="Lapidus A."/>
            <person name="Barry K."/>
            <person name="Detter J.C."/>
            <person name="Glavina del Rio T."/>
            <person name="Hammon N."/>
            <person name="Israni S."/>
            <person name="Dalin E."/>
            <person name="Tice H."/>
            <person name="Pitluck S."/>
            <person name="Chain P."/>
            <person name="Malfatti S."/>
            <person name="Shin M."/>
            <person name="Vergez L."/>
            <person name="Schmutz J."/>
            <person name="Larimer F."/>
            <person name="Land M."/>
            <person name="Hauser L."/>
            <person name="Kyrpides N."/>
            <person name="Mikhailova N."/>
            <person name="Stolz J.F."/>
            <person name="Dawson A."/>
            <person name="Fisher E."/>
            <person name="Crable B."/>
            <person name="Perera E."/>
            <person name="Lisak J."/>
            <person name="Ranganathan M."/>
            <person name="Basu P."/>
            <person name="Richardson P."/>
        </authorList>
    </citation>
    <scope>NUCLEOTIDE SEQUENCE [LARGE SCALE GENOMIC DNA]</scope>
    <source>
        <strain evidence="9">OhILAs</strain>
    </source>
</reference>
<dbReference type="SUPFAM" id="SSF55811">
    <property type="entry name" value="Nudix"/>
    <property type="match status" value="1"/>
</dbReference>
<dbReference type="InterPro" id="IPR045121">
    <property type="entry name" value="CoAse"/>
</dbReference>
<dbReference type="InterPro" id="IPR015797">
    <property type="entry name" value="NUDIX_hydrolase-like_dom_sf"/>
</dbReference>
<evidence type="ECO:0000259" key="7">
    <source>
        <dbReference type="PROSITE" id="PS51462"/>
    </source>
</evidence>
<dbReference type="EMBL" id="CP000853">
    <property type="protein sequence ID" value="ABW18885.1"/>
    <property type="molecule type" value="Genomic_DNA"/>
</dbReference>
<dbReference type="PANTHER" id="PTHR12992">
    <property type="entry name" value="NUDIX HYDROLASE"/>
    <property type="match status" value="1"/>
</dbReference>
<dbReference type="GO" id="GO:0046872">
    <property type="term" value="F:metal ion binding"/>
    <property type="evidence" value="ECO:0007669"/>
    <property type="project" value="UniProtKB-KW"/>
</dbReference>
<keyword evidence="6" id="KW-0464">Manganese</keyword>
<dbReference type="PROSITE" id="PS00893">
    <property type="entry name" value="NUDIX_BOX"/>
    <property type="match status" value="1"/>
</dbReference>
<feature type="domain" description="Nudix hydrolase" evidence="7">
    <location>
        <begin position="21"/>
        <end position="162"/>
    </location>
</feature>
<dbReference type="Pfam" id="PF00293">
    <property type="entry name" value="NUDIX"/>
    <property type="match status" value="1"/>
</dbReference>
<evidence type="ECO:0000256" key="2">
    <source>
        <dbReference type="ARBA" id="ARBA00001946"/>
    </source>
</evidence>
<dbReference type="PROSITE" id="PS51462">
    <property type="entry name" value="NUDIX"/>
    <property type="match status" value="1"/>
</dbReference>
<dbReference type="InterPro" id="IPR000086">
    <property type="entry name" value="NUDIX_hydrolase_dom"/>
</dbReference>
<keyword evidence="9" id="KW-1185">Reference proteome</keyword>
<comment type="cofactor">
    <cofactor evidence="1">
        <name>Mn(2+)</name>
        <dbReference type="ChEBI" id="CHEBI:29035"/>
    </cofactor>
</comment>
<dbReference type="GO" id="GO:0010945">
    <property type="term" value="F:coenzyme A diphosphatase activity"/>
    <property type="evidence" value="ECO:0007669"/>
    <property type="project" value="InterPro"/>
</dbReference>
<evidence type="ECO:0000313" key="8">
    <source>
        <dbReference type="EMBL" id="ABW18885.1"/>
    </source>
</evidence>
<dbReference type="Proteomes" id="UP000000269">
    <property type="component" value="Chromosome"/>
</dbReference>
<dbReference type="eggNOG" id="COG0494">
    <property type="taxonomic scope" value="Bacteria"/>
</dbReference>
<keyword evidence="5" id="KW-0460">Magnesium</keyword>
<dbReference type="InterPro" id="IPR020084">
    <property type="entry name" value="NUDIX_hydrolase_CS"/>
</dbReference>
<dbReference type="PANTHER" id="PTHR12992:SF11">
    <property type="entry name" value="MITOCHONDRIAL COENZYME A DIPHOSPHATASE NUDT8"/>
    <property type="match status" value="1"/>
</dbReference>
<protein>
    <submittedName>
        <fullName evidence="8">NUDIX hydrolase</fullName>
    </submittedName>
</protein>
<evidence type="ECO:0000256" key="3">
    <source>
        <dbReference type="ARBA" id="ARBA00022723"/>
    </source>
</evidence>
<evidence type="ECO:0000313" key="9">
    <source>
        <dbReference type="Proteomes" id="UP000000269"/>
    </source>
</evidence>
<evidence type="ECO:0000256" key="5">
    <source>
        <dbReference type="ARBA" id="ARBA00022842"/>
    </source>
</evidence>
<proteinExistence type="predicted"/>
<evidence type="ECO:0000256" key="1">
    <source>
        <dbReference type="ARBA" id="ARBA00001936"/>
    </source>
</evidence>
<dbReference type="HOGENOM" id="CLU_040940_5_2_9"/>
<evidence type="ECO:0000256" key="6">
    <source>
        <dbReference type="ARBA" id="ARBA00023211"/>
    </source>
</evidence>
<name>A8MGZ8_ALKOO</name>
<keyword evidence="4 8" id="KW-0378">Hydrolase</keyword>
<organism evidence="8 9">
    <name type="scientific">Alkaliphilus oremlandii (strain OhILAs)</name>
    <name type="common">Clostridium oremlandii (strain OhILAs)</name>
    <dbReference type="NCBI Taxonomy" id="350688"/>
    <lineage>
        <taxon>Bacteria</taxon>
        <taxon>Bacillati</taxon>
        <taxon>Bacillota</taxon>
        <taxon>Clostridia</taxon>
        <taxon>Peptostreptococcales</taxon>
        <taxon>Natronincolaceae</taxon>
        <taxon>Alkaliphilus</taxon>
    </lineage>
</organism>
<dbReference type="CDD" id="cd03426">
    <property type="entry name" value="NUDIX_CoAse_Nudt7"/>
    <property type="match status" value="1"/>
</dbReference>
<keyword evidence="3" id="KW-0479">Metal-binding</keyword>
<gene>
    <name evidence="8" type="ordered locus">Clos_1340</name>
</gene>
<dbReference type="RefSeq" id="WP_012159197.1">
    <property type="nucleotide sequence ID" value="NC_009922.1"/>
</dbReference>
<dbReference type="KEGG" id="aoe:Clos_1340"/>
<dbReference type="AlphaFoldDB" id="A8MGZ8"/>
<accession>A8MGZ8</accession>
<sequence>MMDIQLIRKALHNKKPVLLDIVHESAVLIPIVEIDKSCHILFQVRSLSLSKQPGEICFPGGKIEPYETPMECAIRETSEELNILENNIEVMSALDYLVTPFNMAIYSFCGILKDVDIRALDFNQHEVSSIFTVPIEELLRQEPKVSSMMIHTEATDDFPFHLVQNGKAYDWKAGTYPVYFYQYNDYVIWGITAKILKAFLDTIK</sequence>
<comment type="cofactor">
    <cofactor evidence="2">
        <name>Mg(2+)</name>
        <dbReference type="ChEBI" id="CHEBI:18420"/>
    </cofactor>
</comment>
<evidence type="ECO:0000256" key="4">
    <source>
        <dbReference type="ARBA" id="ARBA00022801"/>
    </source>
</evidence>